<comment type="caution">
    <text evidence="2">The sequence shown here is derived from an EMBL/GenBank/DDBJ whole genome shotgun (WGS) entry which is preliminary data.</text>
</comment>
<dbReference type="Pfam" id="PF11104">
    <property type="entry name" value="PilM_2"/>
    <property type="match status" value="1"/>
</dbReference>
<dbReference type="PANTHER" id="PTHR32432:SF3">
    <property type="entry name" value="ETHANOLAMINE UTILIZATION PROTEIN EUTJ"/>
    <property type="match status" value="1"/>
</dbReference>
<feature type="domain" description="SHS2" evidence="1">
    <location>
        <begin position="2"/>
        <end position="168"/>
    </location>
</feature>
<dbReference type="SMART" id="SM00842">
    <property type="entry name" value="FtsA"/>
    <property type="match status" value="1"/>
</dbReference>
<dbReference type="InterPro" id="IPR003494">
    <property type="entry name" value="SHS2_FtsA"/>
</dbReference>
<dbReference type="PANTHER" id="PTHR32432">
    <property type="entry name" value="CELL DIVISION PROTEIN FTSA-RELATED"/>
    <property type="match status" value="1"/>
</dbReference>
<dbReference type="PIRSF" id="PIRSF019169">
    <property type="entry name" value="PilM"/>
    <property type="match status" value="1"/>
</dbReference>
<dbReference type="Gene3D" id="3.30.1490.300">
    <property type="match status" value="1"/>
</dbReference>
<evidence type="ECO:0000259" key="1">
    <source>
        <dbReference type="SMART" id="SM00842"/>
    </source>
</evidence>
<proteinExistence type="predicted"/>
<evidence type="ECO:0000313" key="3">
    <source>
        <dbReference type="Proteomes" id="UP000252355"/>
    </source>
</evidence>
<dbReference type="Gene3D" id="3.30.420.40">
    <property type="match status" value="2"/>
</dbReference>
<dbReference type="GO" id="GO:0051301">
    <property type="term" value="P:cell division"/>
    <property type="evidence" value="ECO:0007669"/>
    <property type="project" value="InterPro"/>
</dbReference>
<dbReference type="InterPro" id="IPR050696">
    <property type="entry name" value="FtsA/MreB"/>
</dbReference>
<dbReference type="CDD" id="cd24049">
    <property type="entry name" value="ASKHA_NBD_PilM"/>
    <property type="match status" value="1"/>
</dbReference>
<organism evidence="2 3">
    <name type="scientific">Candidatus Ozemobacter sibiricus</name>
    <dbReference type="NCBI Taxonomy" id="2268124"/>
    <lineage>
        <taxon>Bacteria</taxon>
        <taxon>Candidatus Ozemobacteria</taxon>
        <taxon>Candidatus Ozemobacterales</taxon>
        <taxon>Candidatus Ozemobacteraceae</taxon>
        <taxon>Candidatus Ozemobacter</taxon>
    </lineage>
</organism>
<evidence type="ECO:0000313" key="2">
    <source>
        <dbReference type="EMBL" id="RCK77264.1"/>
    </source>
</evidence>
<sequence>MGIDIGTSSVKAVQLKKTPTGPELINYAMAPLPHSAVEEGNIKDPQTVSAVIKEMLKNAKIRPERSFASISGQNVIMRFTKLPVMTPEELEQTVRIEAEQYVPYAIDEVSITHAVLNEITEEEGGGKYSILLVVAQKELVNSYTEVLKGGGIIPEVIDVDTIAAINALENSIMQTAGTQEGGEVVAIIDTGARTTNISVLKSGILMFTRNIPIAGNNITQMIMNVMKQEFDQAESIKLQEAEVAIGDTGGNEIADVVKNTVEELASEIRRSFDYFKAQSREPLIHKIILSGGGANLKSFNTYLSNELGVDVYMGNPLEGINVTVPDTDMLYNNLQQFTVAIGLALRGVQE</sequence>
<accession>A0A367ZGN2</accession>
<name>A0A367ZGN2_9BACT</name>
<dbReference type="InterPro" id="IPR043129">
    <property type="entry name" value="ATPase_NBD"/>
</dbReference>
<dbReference type="NCBIfam" id="TIGR01175">
    <property type="entry name" value="pilM"/>
    <property type="match status" value="1"/>
</dbReference>
<dbReference type="AlphaFoldDB" id="A0A367ZGN2"/>
<dbReference type="SUPFAM" id="SSF53067">
    <property type="entry name" value="Actin-like ATPase domain"/>
    <property type="match status" value="2"/>
</dbReference>
<gene>
    <name evidence="2" type="ORF">OZSIB_3075</name>
</gene>
<protein>
    <submittedName>
        <fullName evidence="2">Type IV pilus biogenesis protein PilM</fullName>
    </submittedName>
</protein>
<dbReference type="InterPro" id="IPR005883">
    <property type="entry name" value="PilM"/>
</dbReference>
<dbReference type="EMBL" id="QOQW01000034">
    <property type="protein sequence ID" value="RCK77264.1"/>
    <property type="molecule type" value="Genomic_DNA"/>
</dbReference>
<dbReference type="Proteomes" id="UP000252355">
    <property type="component" value="Unassembled WGS sequence"/>
</dbReference>
<reference evidence="2 3" key="1">
    <citation type="submission" date="2018-05" db="EMBL/GenBank/DDBJ databases">
        <title>A metagenomic window into the 2 km-deep terrestrial subsurface aquifer revealed taxonomically and functionally diverse microbial community comprising novel uncultured bacterial lineages.</title>
        <authorList>
            <person name="Kadnikov V.V."/>
            <person name="Mardanov A.V."/>
            <person name="Beletsky A.V."/>
            <person name="Banks D."/>
            <person name="Pimenov N.V."/>
            <person name="Frank Y.A."/>
            <person name="Karnachuk O.V."/>
            <person name="Ravin N.V."/>
        </authorList>
    </citation>
    <scope>NUCLEOTIDE SEQUENCE [LARGE SCALE GENOMIC DNA]</scope>
    <source>
        <strain evidence="2">BY5</strain>
    </source>
</reference>